<dbReference type="InterPro" id="IPR035466">
    <property type="entry name" value="GlmS/AgaS_SIS"/>
</dbReference>
<dbReference type="CDD" id="cd05008">
    <property type="entry name" value="SIS_GlmS_GlmD_1"/>
    <property type="match status" value="1"/>
</dbReference>
<dbReference type="PROSITE" id="PS51464">
    <property type="entry name" value="SIS"/>
    <property type="match status" value="2"/>
</dbReference>
<comment type="subunit">
    <text evidence="10">Homodimer.</text>
</comment>
<evidence type="ECO:0000256" key="6">
    <source>
        <dbReference type="ARBA" id="ARBA00022576"/>
    </source>
</evidence>
<dbReference type="EC" id="2.6.1.16" evidence="3 10"/>
<evidence type="ECO:0000259" key="11">
    <source>
        <dbReference type="PROSITE" id="PS51278"/>
    </source>
</evidence>
<dbReference type="GO" id="GO:0005975">
    <property type="term" value="P:carbohydrate metabolic process"/>
    <property type="evidence" value="ECO:0007669"/>
    <property type="project" value="UniProtKB-UniRule"/>
</dbReference>
<dbReference type="Gene3D" id="3.40.50.10490">
    <property type="entry name" value="Glucose-6-phosphate isomerase like protein, domain 1"/>
    <property type="match status" value="2"/>
</dbReference>
<dbReference type="PROSITE" id="PS51278">
    <property type="entry name" value="GATASE_TYPE_2"/>
    <property type="match status" value="1"/>
</dbReference>
<comment type="subcellular location">
    <subcellularLocation>
        <location evidence="2 10">Cytoplasm</location>
    </subcellularLocation>
</comment>
<dbReference type="InterPro" id="IPR035490">
    <property type="entry name" value="GlmS/FrlB_SIS"/>
</dbReference>
<dbReference type="SUPFAM" id="SSF56235">
    <property type="entry name" value="N-terminal nucleophile aminohydrolases (Ntn hydrolases)"/>
    <property type="match status" value="1"/>
</dbReference>
<comment type="caution">
    <text evidence="13">The sequence shown here is derived from an EMBL/GenBank/DDBJ whole genome shotgun (WGS) entry which is preliminary data.</text>
</comment>
<feature type="initiator methionine" description="Removed" evidence="10">
    <location>
        <position position="1"/>
    </location>
</feature>
<organism evidence="13 14">
    <name type="scientific">Candidatus Portnoybacteria bacterium CG_4_9_14_3_um_filter_44_9</name>
    <dbReference type="NCBI Taxonomy" id="1974806"/>
    <lineage>
        <taxon>Bacteria</taxon>
        <taxon>Candidatus Portnoyibacteriota</taxon>
    </lineage>
</organism>
<evidence type="ECO:0000256" key="2">
    <source>
        <dbReference type="ARBA" id="ARBA00004496"/>
    </source>
</evidence>
<evidence type="ECO:0000256" key="1">
    <source>
        <dbReference type="ARBA" id="ARBA00001031"/>
    </source>
</evidence>
<dbReference type="InterPro" id="IPR017932">
    <property type="entry name" value="GATase_2_dom"/>
</dbReference>
<dbReference type="FunFam" id="3.40.50.10490:FF:000002">
    <property type="entry name" value="Glutamine--fructose-6-phosphate aminotransferase [isomerizing]"/>
    <property type="match status" value="1"/>
</dbReference>
<dbReference type="InterPro" id="IPR047084">
    <property type="entry name" value="GFAT_N"/>
</dbReference>
<evidence type="ECO:0000256" key="4">
    <source>
        <dbReference type="ARBA" id="ARBA00016090"/>
    </source>
</evidence>
<dbReference type="HAMAP" id="MF_00164">
    <property type="entry name" value="GlmS"/>
    <property type="match status" value="1"/>
</dbReference>
<dbReference type="PANTHER" id="PTHR10937">
    <property type="entry name" value="GLUCOSAMINE--FRUCTOSE-6-PHOSPHATE AMINOTRANSFERASE, ISOMERIZING"/>
    <property type="match status" value="1"/>
</dbReference>
<feature type="domain" description="SIS" evidence="12">
    <location>
        <begin position="458"/>
        <end position="599"/>
    </location>
</feature>
<feature type="domain" description="SIS" evidence="12">
    <location>
        <begin position="287"/>
        <end position="426"/>
    </location>
</feature>
<dbReference type="EMBL" id="PFWH01000106">
    <property type="protein sequence ID" value="PJA63053.1"/>
    <property type="molecule type" value="Genomic_DNA"/>
</dbReference>
<dbReference type="Pfam" id="PF13522">
    <property type="entry name" value="GATase_6"/>
    <property type="match status" value="1"/>
</dbReference>
<feature type="domain" description="Glutamine amidotransferase type-2" evidence="11">
    <location>
        <begin position="2"/>
        <end position="218"/>
    </location>
</feature>
<accession>A0A2M7YJA0</accession>
<gene>
    <name evidence="10 13" type="primary">glmS</name>
    <name evidence="13" type="ORF">CO161_03110</name>
</gene>
<feature type="active site" description="Nucleophile; for GATase activity" evidence="10">
    <location>
        <position position="2"/>
    </location>
</feature>
<evidence type="ECO:0000256" key="10">
    <source>
        <dbReference type="HAMAP-Rule" id="MF_00164"/>
    </source>
</evidence>
<dbReference type="CDD" id="cd00714">
    <property type="entry name" value="GFAT"/>
    <property type="match status" value="1"/>
</dbReference>
<dbReference type="CDD" id="cd05009">
    <property type="entry name" value="SIS_GlmS_GlmD_2"/>
    <property type="match status" value="1"/>
</dbReference>
<dbReference type="NCBIfam" id="TIGR01135">
    <property type="entry name" value="glmS"/>
    <property type="match status" value="1"/>
</dbReference>
<proteinExistence type="inferred from homology"/>
<dbReference type="NCBIfam" id="NF001484">
    <property type="entry name" value="PRK00331.1"/>
    <property type="match status" value="1"/>
</dbReference>
<dbReference type="PANTHER" id="PTHR10937:SF0">
    <property type="entry name" value="GLUTAMINE--FRUCTOSE-6-PHOSPHATE TRANSAMINASE (ISOMERIZING)"/>
    <property type="match status" value="1"/>
</dbReference>
<dbReference type="GO" id="GO:0006002">
    <property type="term" value="P:fructose 6-phosphate metabolic process"/>
    <property type="evidence" value="ECO:0007669"/>
    <property type="project" value="TreeGrafter"/>
</dbReference>
<dbReference type="GO" id="GO:0046349">
    <property type="term" value="P:amino sugar biosynthetic process"/>
    <property type="evidence" value="ECO:0007669"/>
    <property type="project" value="UniProtKB-ARBA"/>
</dbReference>
<dbReference type="Gene3D" id="3.60.20.10">
    <property type="entry name" value="Glutamine Phosphoribosylpyrophosphate, subunit 1, domain 1"/>
    <property type="match status" value="1"/>
</dbReference>
<keyword evidence="7 10" id="KW-0808">Transferase</keyword>
<reference evidence="14" key="1">
    <citation type="submission" date="2017-09" db="EMBL/GenBank/DDBJ databases">
        <title>Depth-based differentiation of microbial function through sediment-hosted aquifers and enrichment of novel symbionts in the deep terrestrial subsurface.</title>
        <authorList>
            <person name="Probst A.J."/>
            <person name="Ladd B."/>
            <person name="Jarett J.K."/>
            <person name="Geller-Mcgrath D.E."/>
            <person name="Sieber C.M.K."/>
            <person name="Emerson J.B."/>
            <person name="Anantharaman K."/>
            <person name="Thomas B.C."/>
            <person name="Malmstrom R."/>
            <person name="Stieglmeier M."/>
            <person name="Klingl A."/>
            <person name="Woyke T."/>
            <person name="Ryan C.M."/>
            <person name="Banfield J.F."/>
        </authorList>
    </citation>
    <scope>NUCLEOTIDE SEQUENCE [LARGE SCALE GENOMIC DNA]</scope>
</reference>
<comment type="catalytic activity">
    <reaction evidence="1 10">
        <text>D-fructose 6-phosphate + L-glutamine = D-glucosamine 6-phosphate + L-glutamate</text>
        <dbReference type="Rhea" id="RHEA:13237"/>
        <dbReference type="ChEBI" id="CHEBI:29985"/>
        <dbReference type="ChEBI" id="CHEBI:58359"/>
        <dbReference type="ChEBI" id="CHEBI:58725"/>
        <dbReference type="ChEBI" id="CHEBI:61527"/>
        <dbReference type="EC" id="2.6.1.16"/>
    </reaction>
</comment>
<dbReference type="FunFam" id="3.60.20.10:FF:000006">
    <property type="entry name" value="Glutamine--fructose-6-phosphate aminotransferase [isomerizing]"/>
    <property type="match status" value="1"/>
</dbReference>
<dbReference type="AlphaFoldDB" id="A0A2M7YJA0"/>
<name>A0A2M7YJA0_9BACT</name>
<keyword evidence="9" id="KW-0315">Glutamine amidotransferase</keyword>
<keyword evidence="8" id="KW-0677">Repeat</keyword>
<dbReference type="InterPro" id="IPR046348">
    <property type="entry name" value="SIS_dom_sf"/>
</dbReference>
<evidence type="ECO:0000256" key="9">
    <source>
        <dbReference type="ARBA" id="ARBA00022962"/>
    </source>
</evidence>
<evidence type="ECO:0000256" key="8">
    <source>
        <dbReference type="ARBA" id="ARBA00022737"/>
    </source>
</evidence>
<sequence length="609" mass="67318">MCGIAGYIGKNRACPILIDGLRRLEYRGYDSAGFALAEDGGVVILKAVGRVEELEKQVGERDFLGTAGIAHTRWATHGKPSKENAHPHVDCRQEIFLVHNGIIENYKELKESLKKRGHRFSSETDSEVIAHLIEEYYGEDSLEEAVRKALLKATGTYGIAVLSQREPNKIVAARKGSPLILGVGKDEFIIASDVAAIIRYTDRVVYLNDGEMVVIGRDGYEVSNLERTRIDKRVDRIDWSVEKAEKQGFAYFMLKEIFEQPEAIKNAIRGRVLSADGNVKLGGLDDVRERLREINRLVIVACGTAYHAGLVGKYMLEEYAGIRADIEYGSEFRYRKPILDSKTAVLAVSQSGETTDTLAAVKEAKNKGALALGIVNAVGSTIARETDAGIYNHAGPEIGVASTKAFTSQLSILALLTVFLGRQREMSCVTGKRILNELAEIERHIKTILKQAKEIEKIARKYSGFNNFLYLGRKYNYPIALEGALKIKEIAYVHAEGYPFGEMKHGSIALIDENFPSIAIVTKDSVYEKTISGVQEIKARGGKIIAIATSGDKEIKKLVDDVIYIPKTLEMLTPMISVVPLQLLAYYFGVQKGLDVDKPRNLAKSVTVE</sequence>
<dbReference type="GO" id="GO:0097367">
    <property type="term" value="F:carbohydrate derivative binding"/>
    <property type="evidence" value="ECO:0007669"/>
    <property type="project" value="InterPro"/>
</dbReference>
<feature type="active site" description="For Fru-6P isomerization activity" evidence="10">
    <location>
        <position position="604"/>
    </location>
</feature>
<evidence type="ECO:0000256" key="5">
    <source>
        <dbReference type="ARBA" id="ARBA00022490"/>
    </source>
</evidence>
<evidence type="ECO:0000259" key="12">
    <source>
        <dbReference type="PROSITE" id="PS51464"/>
    </source>
</evidence>
<keyword evidence="6 10" id="KW-0032">Aminotransferase</keyword>
<dbReference type="GO" id="GO:0006487">
    <property type="term" value="P:protein N-linked glycosylation"/>
    <property type="evidence" value="ECO:0007669"/>
    <property type="project" value="TreeGrafter"/>
</dbReference>
<dbReference type="InterPro" id="IPR001347">
    <property type="entry name" value="SIS_dom"/>
</dbReference>
<dbReference type="Pfam" id="PF01380">
    <property type="entry name" value="SIS"/>
    <property type="match status" value="2"/>
</dbReference>
<dbReference type="GO" id="GO:0006047">
    <property type="term" value="P:UDP-N-acetylglucosamine metabolic process"/>
    <property type="evidence" value="ECO:0007669"/>
    <property type="project" value="TreeGrafter"/>
</dbReference>
<evidence type="ECO:0000256" key="3">
    <source>
        <dbReference type="ARBA" id="ARBA00012916"/>
    </source>
</evidence>
<dbReference type="FunFam" id="3.40.50.10490:FF:000001">
    <property type="entry name" value="Glutamine--fructose-6-phosphate aminotransferase [isomerizing]"/>
    <property type="match status" value="1"/>
</dbReference>
<dbReference type="SUPFAM" id="SSF53697">
    <property type="entry name" value="SIS domain"/>
    <property type="match status" value="1"/>
</dbReference>
<dbReference type="Proteomes" id="UP000229026">
    <property type="component" value="Unassembled WGS sequence"/>
</dbReference>
<dbReference type="InterPro" id="IPR005855">
    <property type="entry name" value="GFAT"/>
</dbReference>
<dbReference type="GO" id="GO:0004360">
    <property type="term" value="F:glutamine-fructose-6-phosphate transaminase (isomerizing) activity"/>
    <property type="evidence" value="ECO:0007669"/>
    <property type="project" value="UniProtKB-UniRule"/>
</dbReference>
<protein>
    <recommendedName>
        <fullName evidence="4 10">Glutamine--fructose-6-phosphate aminotransferase [isomerizing]</fullName>
        <ecNumber evidence="3 10">2.6.1.16</ecNumber>
    </recommendedName>
    <alternativeName>
        <fullName evidence="10">D-fructose-6-phosphate amidotransferase</fullName>
    </alternativeName>
    <alternativeName>
        <fullName evidence="10">GFAT</fullName>
    </alternativeName>
    <alternativeName>
        <fullName evidence="10">Glucosamine-6-phosphate synthase</fullName>
    </alternativeName>
    <alternativeName>
        <fullName evidence="10">Hexosephosphate aminotransferase</fullName>
    </alternativeName>
    <alternativeName>
        <fullName evidence="10">L-glutamine--D-fructose-6-phosphate amidotransferase</fullName>
    </alternativeName>
</protein>
<evidence type="ECO:0000313" key="13">
    <source>
        <dbReference type="EMBL" id="PJA63053.1"/>
    </source>
</evidence>
<dbReference type="InterPro" id="IPR029055">
    <property type="entry name" value="Ntn_hydrolases_N"/>
</dbReference>
<comment type="function">
    <text evidence="10">Catalyzes the first step in hexosamine metabolism, converting fructose-6P into glucosamine-6P using glutamine as a nitrogen source.</text>
</comment>
<evidence type="ECO:0000256" key="7">
    <source>
        <dbReference type="ARBA" id="ARBA00022679"/>
    </source>
</evidence>
<keyword evidence="5 10" id="KW-0963">Cytoplasm</keyword>
<dbReference type="GO" id="GO:0005829">
    <property type="term" value="C:cytosol"/>
    <property type="evidence" value="ECO:0007669"/>
    <property type="project" value="TreeGrafter"/>
</dbReference>
<evidence type="ECO:0000313" key="14">
    <source>
        <dbReference type="Proteomes" id="UP000229026"/>
    </source>
</evidence>